<dbReference type="GeneID" id="20827588"/>
<gene>
    <name evidence="1" type="ORF">NEUTE1DRAFT_37129</name>
</gene>
<reference evidence="2" key="1">
    <citation type="journal article" date="2011" name="Genetics">
        <title>Massive changes in genome architecture accompany the transition to self-fertility in the filamentous fungus Neurospora tetrasperma.</title>
        <authorList>
            <person name="Ellison C.E."/>
            <person name="Stajich J.E."/>
            <person name="Jacobson D.J."/>
            <person name="Natvig D.O."/>
            <person name="Lapidus A."/>
            <person name="Foster B."/>
            <person name="Aerts A."/>
            <person name="Riley R."/>
            <person name="Lindquist E.A."/>
            <person name="Grigoriev I.V."/>
            <person name="Taylor J.W."/>
        </authorList>
    </citation>
    <scope>NUCLEOTIDE SEQUENCE [LARGE SCALE GENOMIC DNA]</scope>
    <source>
        <strain evidence="2">FGSC 2508 / P0657</strain>
    </source>
</reference>
<evidence type="ECO:0000313" key="1">
    <source>
        <dbReference type="EMBL" id="EGO60771.1"/>
    </source>
</evidence>
<dbReference type="RefSeq" id="XP_009847177.1">
    <property type="nucleotide sequence ID" value="XM_009848875.1"/>
</dbReference>
<protein>
    <submittedName>
        <fullName evidence="1">Uncharacterized protein</fullName>
    </submittedName>
</protein>
<keyword evidence="2" id="KW-1185">Reference proteome</keyword>
<accession>F8ME87</accession>
<dbReference type="Proteomes" id="UP000008065">
    <property type="component" value="Unassembled WGS sequence"/>
</dbReference>
<dbReference type="VEuPathDB" id="FungiDB:NEUTE1DRAFT_37129"/>
<organism evidence="1 2">
    <name type="scientific">Neurospora tetrasperma (strain FGSC 2508 / ATCC MYA-4615 / P0657)</name>
    <dbReference type="NCBI Taxonomy" id="510951"/>
    <lineage>
        <taxon>Eukaryota</taxon>
        <taxon>Fungi</taxon>
        <taxon>Dikarya</taxon>
        <taxon>Ascomycota</taxon>
        <taxon>Pezizomycotina</taxon>
        <taxon>Sordariomycetes</taxon>
        <taxon>Sordariomycetidae</taxon>
        <taxon>Sordariales</taxon>
        <taxon>Sordariaceae</taxon>
        <taxon>Neurospora</taxon>
    </lineage>
</organism>
<evidence type="ECO:0000313" key="2">
    <source>
        <dbReference type="Proteomes" id="UP000008065"/>
    </source>
</evidence>
<feature type="non-terminal residue" evidence="1">
    <location>
        <position position="1"/>
    </location>
</feature>
<dbReference type="OrthoDB" id="4850684at2759"/>
<dbReference type="AlphaFoldDB" id="F8ME87"/>
<name>F8ME87_NEUT8</name>
<sequence>VKLLPIVQLVYNTSPIKTTKVLLFFINYGYELEFLEGLNTNIPRALIKAGKLYILYKKLKEELEFI</sequence>
<dbReference type="HOGENOM" id="CLU_181934_0_0_1"/>
<dbReference type="EMBL" id="GL891302">
    <property type="protein sequence ID" value="EGO60771.1"/>
    <property type="molecule type" value="Genomic_DNA"/>
</dbReference>
<proteinExistence type="predicted"/>
<dbReference type="KEGG" id="nte:NEUTE1DRAFT37129"/>